<dbReference type="PANTHER" id="PTHR46564:SF1">
    <property type="entry name" value="TRANSPOSASE"/>
    <property type="match status" value="1"/>
</dbReference>
<dbReference type="AlphaFoldDB" id="A0A0L0VB49"/>
<keyword evidence="2" id="KW-1185">Reference proteome</keyword>
<protein>
    <submittedName>
        <fullName evidence="1">Uncharacterized protein</fullName>
    </submittedName>
</protein>
<evidence type="ECO:0000313" key="2">
    <source>
        <dbReference type="Proteomes" id="UP000054564"/>
    </source>
</evidence>
<dbReference type="SUPFAM" id="SSF46689">
    <property type="entry name" value="Homeodomain-like"/>
    <property type="match status" value="1"/>
</dbReference>
<dbReference type="EMBL" id="AJIL01000081">
    <property type="protein sequence ID" value="KNE96488.1"/>
    <property type="molecule type" value="Genomic_DNA"/>
</dbReference>
<dbReference type="InterPro" id="IPR009057">
    <property type="entry name" value="Homeodomain-like_sf"/>
</dbReference>
<organism evidence="1 2">
    <name type="scientific">Puccinia striiformis f. sp. tritici PST-78</name>
    <dbReference type="NCBI Taxonomy" id="1165861"/>
    <lineage>
        <taxon>Eukaryota</taxon>
        <taxon>Fungi</taxon>
        <taxon>Dikarya</taxon>
        <taxon>Basidiomycota</taxon>
        <taxon>Pucciniomycotina</taxon>
        <taxon>Pucciniomycetes</taxon>
        <taxon>Pucciniales</taxon>
        <taxon>Pucciniaceae</taxon>
        <taxon>Puccinia</taxon>
    </lineage>
</organism>
<accession>A0A0L0VB49</accession>
<name>A0A0L0VB49_9BASI</name>
<dbReference type="Proteomes" id="UP000054564">
    <property type="component" value="Unassembled WGS sequence"/>
</dbReference>
<evidence type="ECO:0000313" key="1">
    <source>
        <dbReference type="EMBL" id="KNE96488.1"/>
    </source>
</evidence>
<sequence>MVFVAYTVGTKIHAIRMLLQGKSETEIRQTLEENISRQSFARWLELYDQTRSVIRDPNTYEKQGRPSLLSPADRQFMIDLVAARPGLFLDEIREYLYDADGPLLSIEAIQHNLVHQLQITLKKPLTLNNRKCLVAKFAYVEKTRFIPAEFFVFTGLLKVNHQLDSLFAKTLSESVSSQPSGSMV</sequence>
<gene>
    <name evidence="1" type="ORF">PSTG_10195</name>
</gene>
<dbReference type="PANTHER" id="PTHR46564">
    <property type="entry name" value="TRANSPOSASE"/>
    <property type="match status" value="1"/>
</dbReference>
<comment type="caution">
    <text evidence="1">The sequence shown here is derived from an EMBL/GenBank/DDBJ whole genome shotgun (WGS) entry which is preliminary data.</text>
</comment>
<reference evidence="2" key="1">
    <citation type="submission" date="2014-03" db="EMBL/GenBank/DDBJ databases">
        <title>The Genome Sequence of Puccinia striiformis f. sp. tritici PST-78.</title>
        <authorList>
            <consortium name="The Broad Institute Genome Sequencing Platform"/>
            <person name="Cuomo C."/>
            <person name="Hulbert S."/>
            <person name="Chen X."/>
            <person name="Walker B."/>
            <person name="Young S.K."/>
            <person name="Zeng Q."/>
            <person name="Gargeya S."/>
            <person name="Fitzgerald M."/>
            <person name="Haas B."/>
            <person name="Abouelleil A."/>
            <person name="Alvarado L."/>
            <person name="Arachchi H.M."/>
            <person name="Berlin A.M."/>
            <person name="Chapman S.B."/>
            <person name="Goldberg J."/>
            <person name="Griggs A."/>
            <person name="Gujja S."/>
            <person name="Hansen M."/>
            <person name="Howarth C."/>
            <person name="Imamovic A."/>
            <person name="Larimer J."/>
            <person name="McCowan C."/>
            <person name="Montmayeur A."/>
            <person name="Murphy C."/>
            <person name="Neiman D."/>
            <person name="Pearson M."/>
            <person name="Priest M."/>
            <person name="Roberts A."/>
            <person name="Saif S."/>
            <person name="Shea T."/>
            <person name="Sisk P."/>
            <person name="Sykes S."/>
            <person name="Wortman J."/>
            <person name="Nusbaum C."/>
            <person name="Birren B."/>
        </authorList>
    </citation>
    <scope>NUCLEOTIDE SEQUENCE [LARGE SCALE GENOMIC DNA]</scope>
    <source>
        <strain evidence="2">race PST-78</strain>
    </source>
</reference>
<proteinExistence type="predicted"/>